<keyword evidence="2 6" id="KW-0132">Cell division</keyword>
<dbReference type="InterPro" id="IPR008979">
    <property type="entry name" value="Galactose-bd-like_sf"/>
</dbReference>
<protein>
    <recommendedName>
        <fullName evidence="6">Anaphase-promoting complex subunit 10</fullName>
    </recommendedName>
</protein>
<dbReference type="GO" id="GO:0005680">
    <property type="term" value="C:anaphase-promoting complex"/>
    <property type="evidence" value="ECO:0007669"/>
    <property type="project" value="InterPro"/>
</dbReference>
<evidence type="ECO:0000256" key="1">
    <source>
        <dbReference type="ARBA" id="ARBA00006762"/>
    </source>
</evidence>
<dbReference type="SUPFAM" id="SSF49785">
    <property type="entry name" value="Galactose-binding domain-like"/>
    <property type="match status" value="1"/>
</dbReference>
<dbReference type="SMART" id="SM01337">
    <property type="entry name" value="APC10"/>
    <property type="match status" value="1"/>
</dbReference>
<dbReference type="AlphaFoldDB" id="A0A507DBY3"/>
<evidence type="ECO:0000259" key="7">
    <source>
        <dbReference type="PROSITE" id="PS51284"/>
    </source>
</evidence>
<accession>A0A507DBY3</accession>
<dbReference type="PANTHER" id="PTHR12936">
    <property type="entry name" value="ANAPHASE-PROMOTING COMPLEX 10"/>
    <property type="match status" value="1"/>
</dbReference>
<evidence type="ECO:0000313" key="8">
    <source>
        <dbReference type="EMBL" id="TPX48815.1"/>
    </source>
</evidence>
<dbReference type="Pfam" id="PF03256">
    <property type="entry name" value="ANAPC10"/>
    <property type="match status" value="1"/>
</dbReference>
<dbReference type="GO" id="GO:0051301">
    <property type="term" value="P:cell division"/>
    <property type="evidence" value="ECO:0007669"/>
    <property type="project" value="UniProtKB-KW"/>
</dbReference>
<dbReference type="GO" id="GO:0031145">
    <property type="term" value="P:anaphase-promoting complex-dependent catabolic process"/>
    <property type="evidence" value="ECO:0007669"/>
    <property type="project" value="InterPro"/>
</dbReference>
<keyword evidence="9" id="KW-1185">Reference proteome</keyword>
<evidence type="ECO:0000256" key="4">
    <source>
        <dbReference type="ARBA" id="ARBA00022786"/>
    </source>
</evidence>
<evidence type="ECO:0000256" key="3">
    <source>
        <dbReference type="ARBA" id="ARBA00022776"/>
    </source>
</evidence>
<dbReference type="Proteomes" id="UP000320333">
    <property type="component" value="Unassembled WGS sequence"/>
</dbReference>
<dbReference type="PANTHER" id="PTHR12936:SF0">
    <property type="entry name" value="ANAPHASE-PROMOTING COMPLEX SUBUNIT 10"/>
    <property type="match status" value="1"/>
</dbReference>
<evidence type="ECO:0000313" key="9">
    <source>
        <dbReference type="Proteomes" id="UP000320333"/>
    </source>
</evidence>
<keyword evidence="5 6" id="KW-0131">Cell cycle</keyword>
<dbReference type="CDD" id="cd08366">
    <property type="entry name" value="APC10"/>
    <property type="match status" value="1"/>
</dbReference>
<comment type="similarity">
    <text evidence="1 6">Belongs to the APC10 family.</text>
</comment>
<dbReference type="Gene3D" id="2.60.120.260">
    <property type="entry name" value="Galactose-binding domain-like"/>
    <property type="match status" value="1"/>
</dbReference>
<organism evidence="8 9">
    <name type="scientific">Chytriomyces confervae</name>
    <dbReference type="NCBI Taxonomy" id="246404"/>
    <lineage>
        <taxon>Eukaryota</taxon>
        <taxon>Fungi</taxon>
        <taxon>Fungi incertae sedis</taxon>
        <taxon>Chytridiomycota</taxon>
        <taxon>Chytridiomycota incertae sedis</taxon>
        <taxon>Chytridiomycetes</taxon>
        <taxon>Chytridiales</taxon>
        <taxon>Chytriomycetaceae</taxon>
        <taxon>Chytriomyces</taxon>
    </lineage>
</organism>
<comment type="caution">
    <text evidence="8">The sequence shown here is derived from an EMBL/GenBank/DDBJ whole genome shotgun (WGS) entry which is preliminary data.</text>
</comment>
<keyword evidence="3 6" id="KW-0498">Mitosis</keyword>
<feature type="domain" description="DOC" evidence="7">
    <location>
        <begin position="1"/>
        <end position="178"/>
    </location>
</feature>
<comment type="function">
    <text evidence="6">Component of the anaphase promoting complex/cyclosome (APC/C), a cell cycle-regulated E3 ubiquitin-protein ligase complex that controls progression through mitosis and the G1 phase of the cell cycle.</text>
</comment>
<dbReference type="OrthoDB" id="24948at2759"/>
<sequence>MAAKDGDDCEGLRNVSAIGAWSVSSHKLSGGFGAESLWDGNLDTFWQSDGPQPHLINIQFMRKTDLHLMRIYFDYRQDESYCPSKISIRAGSTPQDVQELHLLELEEPIGWISVDLRDETTGHALHAHLVQVAILANHQNGKDTHVRQIQLYAPLKNSVLEEIPFSTAEFLMYVHPFRFLFLLSLVD</sequence>
<evidence type="ECO:0000256" key="5">
    <source>
        <dbReference type="ARBA" id="ARBA00023306"/>
    </source>
</evidence>
<name>A0A507DBY3_9FUNG</name>
<dbReference type="InterPro" id="IPR004939">
    <property type="entry name" value="APC_su10/DOC_dom"/>
</dbReference>
<gene>
    <name evidence="8" type="ORF">CcCBS67573_g10191</name>
</gene>
<evidence type="ECO:0000256" key="2">
    <source>
        <dbReference type="ARBA" id="ARBA00022618"/>
    </source>
</evidence>
<dbReference type="EMBL" id="QEAP01001243">
    <property type="protein sequence ID" value="TPX48815.1"/>
    <property type="molecule type" value="Genomic_DNA"/>
</dbReference>
<dbReference type="PIRSF" id="PIRSF028841">
    <property type="entry name" value="APC10_sub"/>
    <property type="match status" value="1"/>
</dbReference>
<dbReference type="InterPro" id="IPR016901">
    <property type="entry name" value="APC10/Doc1"/>
</dbReference>
<dbReference type="PROSITE" id="PS51284">
    <property type="entry name" value="DOC"/>
    <property type="match status" value="1"/>
</dbReference>
<evidence type="ECO:0000256" key="6">
    <source>
        <dbReference type="PIRNR" id="PIRNR028841"/>
    </source>
</evidence>
<dbReference type="GO" id="GO:0070979">
    <property type="term" value="P:protein K11-linked ubiquitination"/>
    <property type="evidence" value="ECO:0007669"/>
    <property type="project" value="TreeGrafter"/>
</dbReference>
<reference evidence="8 9" key="1">
    <citation type="journal article" date="2019" name="Sci. Rep.">
        <title>Comparative genomics of chytrid fungi reveal insights into the obligate biotrophic and pathogenic lifestyle of Synchytrium endobioticum.</title>
        <authorList>
            <person name="van de Vossenberg B.T.L.H."/>
            <person name="Warris S."/>
            <person name="Nguyen H.D.T."/>
            <person name="van Gent-Pelzer M.P.E."/>
            <person name="Joly D.L."/>
            <person name="van de Geest H.C."/>
            <person name="Bonants P.J.M."/>
            <person name="Smith D.S."/>
            <person name="Levesque C.A."/>
            <person name="van der Lee T.A.J."/>
        </authorList>
    </citation>
    <scope>NUCLEOTIDE SEQUENCE [LARGE SCALE GENOMIC DNA]</scope>
    <source>
        <strain evidence="8 9">CBS 675.73</strain>
    </source>
</reference>
<proteinExistence type="inferred from homology"/>
<keyword evidence="4 6" id="KW-0833">Ubl conjugation pathway</keyword>
<dbReference type="STRING" id="246404.A0A507DBY3"/>